<dbReference type="EMBL" id="ABYJ02000009">
    <property type="protein sequence ID" value="EEV02861.1"/>
    <property type="molecule type" value="Genomic_DNA"/>
</dbReference>
<dbReference type="HOGENOM" id="CLU_2668759_0_0_9"/>
<sequence length="75" mass="8814">MIALLYDSIPSQSIKIRQNHSQKFILKIVKYAKKLSQESVLFLYQEAVSYDSLYIFNLIYTNRCFFTLLSVIARS</sequence>
<protein>
    <submittedName>
        <fullName evidence="1">Uncharacterized protein</fullName>
    </submittedName>
</protein>
<evidence type="ECO:0000313" key="2">
    <source>
        <dbReference type="Proteomes" id="UP000004828"/>
    </source>
</evidence>
<proteinExistence type="predicted"/>
<reference evidence="1 2" key="1">
    <citation type="submission" date="2009-08" db="EMBL/GenBank/DDBJ databases">
        <authorList>
            <person name="Weinstock G."/>
            <person name="Sodergren E."/>
            <person name="Clifton S."/>
            <person name="Fulton L."/>
            <person name="Fulton B."/>
            <person name="Courtney L."/>
            <person name="Fronick C."/>
            <person name="Harrison M."/>
            <person name="Strong C."/>
            <person name="Farmer C."/>
            <person name="Delahaunty K."/>
            <person name="Markovic C."/>
            <person name="Hall O."/>
            <person name="Minx P."/>
            <person name="Tomlinson C."/>
            <person name="Mitreva M."/>
            <person name="Nelson J."/>
            <person name="Hou S."/>
            <person name="Wollam A."/>
            <person name="Pepin K.H."/>
            <person name="Johnson M."/>
            <person name="Bhonagiri V."/>
            <person name="Nash W.E."/>
            <person name="Warren W."/>
            <person name="Chinwalla A."/>
            <person name="Mardis E.R."/>
            <person name="Wilson R.K."/>
        </authorList>
    </citation>
    <scope>NUCLEOTIDE SEQUENCE [LARGE SCALE GENOMIC DNA]</scope>
    <source>
        <strain evidence="1 2">L1-82</strain>
    </source>
</reference>
<evidence type="ECO:0000313" key="1">
    <source>
        <dbReference type="EMBL" id="EEV02861.1"/>
    </source>
</evidence>
<gene>
    <name evidence="1" type="ORF">ROSINTL182_05288</name>
</gene>
<organism evidence="1 2">
    <name type="scientific">Roseburia intestinalis L1-82</name>
    <dbReference type="NCBI Taxonomy" id="536231"/>
    <lineage>
        <taxon>Bacteria</taxon>
        <taxon>Bacillati</taxon>
        <taxon>Bacillota</taxon>
        <taxon>Clostridia</taxon>
        <taxon>Lachnospirales</taxon>
        <taxon>Lachnospiraceae</taxon>
        <taxon>Roseburia</taxon>
    </lineage>
</organism>
<comment type="caution">
    <text evidence="1">The sequence shown here is derived from an EMBL/GenBank/DDBJ whole genome shotgun (WGS) entry which is preliminary data.</text>
</comment>
<dbReference type="AlphaFoldDB" id="C7G5X9"/>
<accession>C7G5X9</accession>
<name>C7G5X9_9FIRM</name>
<dbReference type="Proteomes" id="UP000004828">
    <property type="component" value="Unassembled WGS sequence"/>
</dbReference>